<organism evidence="13 14">
    <name type="scientific">Pisum sativum</name>
    <name type="common">Garden pea</name>
    <name type="synonym">Lathyrus oleraceus</name>
    <dbReference type="NCBI Taxonomy" id="3888"/>
    <lineage>
        <taxon>Eukaryota</taxon>
        <taxon>Viridiplantae</taxon>
        <taxon>Streptophyta</taxon>
        <taxon>Embryophyta</taxon>
        <taxon>Tracheophyta</taxon>
        <taxon>Spermatophyta</taxon>
        <taxon>Magnoliopsida</taxon>
        <taxon>eudicotyledons</taxon>
        <taxon>Gunneridae</taxon>
        <taxon>Pentapetalae</taxon>
        <taxon>rosids</taxon>
        <taxon>fabids</taxon>
        <taxon>Fabales</taxon>
        <taxon>Fabaceae</taxon>
        <taxon>Papilionoideae</taxon>
        <taxon>50 kb inversion clade</taxon>
        <taxon>NPAAA clade</taxon>
        <taxon>Hologalegina</taxon>
        <taxon>IRL clade</taxon>
        <taxon>Fabeae</taxon>
        <taxon>Lathyrus</taxon>
    </lineage>
</organism>
<keyword evidence="2" id="KW-0217">Developmental protein</keyword>
<dbReference type="CDD" id="cd00086">
    <property type="entry name" value="homeodomain"/>
    <property type="match status" value="1"/>
</dbReference>
<evidence type="ECO:0000256" key="3">
    <source>
        <dbReference type="ARBA" id="ARBA00023015"/>
    </source>
</evidence>
<keyword evidence="7 9" id="KW-0539">Nucleus</keyword>
<evidence type="ECO:0000256" key="7">
    <source>
        <dbReference type="ARBA" id="ARBA00023242"/>
    </source>
</evidence>
<evidence type="ECO:0000256" key="9">
    <source>
        <dbReference type="PROSITE-ProRule" id="PRU00108"/>
    </source>
</evidence>
<evidence type="ECO:0000313" key="13">
    <source>
        <dbReference type="EMBL" id="KAI5438782.1"/>
    </source>
</evidence>
<dbReference type="Proteomes" id="UP001058974">
    <property type="component" value="Chromosome 2"/>
</dbReference>
<dbReference type="EMBL" id="JAMSHJ010000002">
    <property type="protein sequence ID" value="KAI5438782.1"/>
    <property type="molecule type" value="Genomic_DNA"/>
</dbReference>
<dbReference type="Gramene" id="PSAT_LOCUS8346_t1">
    <property type="protein sequence ID" value="CAL5188144.1"/>
    <property type="gene ID" value="PSAT_LOCUS8346"/>
</dbReference>
<dbReference type="Gramene" id="Psat2g154880.1">
    <property type="protein sequence ID" value="Psat2g154880.1.cds"/>
    <property type="gene ID" value="Psat2g154880"/>
</dbReference>
<dbReference type="GO" id="GO:0099402">
    <property type="term" value="P:plant organ development"/>
    <property type="evidence" value="ECO:0007669"/>
    <property type="project" value="InterPro"/>
</dbReference>
<evidence type="ECO:0000256" key="10">
    <source>
        <dbReference type="RuleBase" id="RU000682"/>
    </source>
</evidence>
<dbReference type="PANTHER" id="PTHR45940">
    <property type="entry name" value="WUSCHEL-RELATED HOMEOBOX 1-RELATED"/>
    <property type="match status" value="1"/>
</dbReference>
<dbReference type="SUPFAM" id="SSF46689">
    <property type="entry name" value="Homeodomain-like"/>
    <property type="match status" value="1"/>
</dbReference>
<dbReference type="GO" id="GO:0005634">
    <property type="term" value="C:nucleus"/>
    <property type="evidence" value="ECO:0007669"/>
    <property type="project" value="UniProtKB-SubCell"/>
</dbReference>
<feature type="DNA-binding region" description="Homeobox" evidence="9">
    <location>
        <begin position="30"/>
        <end position="95"/>
    </location>
</feature>
<evidence type="ECO:0000256" key="8">
    <source>
        <dbReference type="ARBA" id="ARBA00024040"/>
    </source>
</evidence>
<dbReference type="InterPro" id="IPR009057">
    <property type="entry name" value="Homeodomain-like_sf"/>
</dbReference>
<keyword evidence="4 9" id="KW-0238">DNA-binding</keyword>
<feature type="compositionally biased region" description="Polar residues" evidence="11">
    <location>
        <begin position="27"/>
        <end position="38"/>
    </location>
</feature>
<dbReference type="Gene3D" id="1.10.10.60">
    <property type="entry name" value="Homeodomain-like"/>
    <property type="match status" value="1"/>
</dbReference>
<dbReference type="PANTHER" id="PTHR45940:SF2">
    <property type="entry name" value="WUSCHEL-RELATED HOMEOBOX 1"/>
    <property type="match status" value="1"/>
</dbReference>
<dbReference type="OrthoDB" id="773671at2759"/>
<feature type="compositionally biased region" description="Gly residues" evidence="11">
    <location>
        <begin position="14"/>
        <end position="24"/>
    </location>
</feature>
<feature type="compositionally biased region" description="Low complexity" evidence="11">
    <location>
        <begin position="1"/>
        <end position="13"/>
    </location>
</feature>
<dbReference type="GO" id="GO:0003700">
    <property type="term" value="F:DNA-binding transcription factor activity"/>
    <property type="evidence" value="ECO:0007669"/>
    <property type="project" value="InterPro"/>
</dbReference>
<comment type="caution">
    <text evidence="13">The sequence shown here is derived from an EMBL/GenBank/DDBJ whole genome shotgun (WGS) entry which is preliminary data.</text>
</comment>
<protein>
    <recommendedName>
        <fullName evidence="12">Homeobox domain-containing protein</fullName>
    </recommendedName>
</protein>
<keyword evidence="5 9" id="KW-0371">Homeobox</keyword>
<keyword evidence="3" id="KW-0805">Transcription regulation</keyword>
<dbReference type="PROSITE" id="PS50071">
    <property type="entry name" value="HOMEOBOX_2"/>
    <property type="match status" value="1"/>
</dbReference>
<dbReference type="InterPro" id="IPR044555">
    <property type="entry name" value="WUSCHEL-like"/>
</dbReference>
<name>A0A9D4YFS2_PEA</name>
<comment type="subcellular location">
    <subcellularLocation>
        <location evidence="1 9 10">Nucleus</location>
    </subcellularLocation>
</comment>
<dbReference type="AlphaFoldDB" id="A0A9D4YFS2"/>
<dbReference type="InterPro" id="IPR001356">
    <property type="entry name" value="HD"/>
</dbReference>
<feature type="region of interest" description="Disordered" evidence="11">
    <location>
        <begin position="1"/>
        <end position="38"/>
    </location>
</feature>
<comment type="similarity">
    <text evidence="8">Belongs to the WUS homeobox family.</text>
</comment>
<evidence type="ECO:0000313" key="14">
    <source>
        <dbReference type="Proteomes" id="UP001058974"/>
    </source>
</evidence>
<evidence type="ECO:0000256" key="11">
    <source>
        <dbReference type="SAM" id="MobiDB-lite"/>
    </source>
</evidence>
<evidence type="ECO:0000256" key="5">
    <source>
        <dbReference type="ARBA" id="ARBA00023155"/>
    </source>
</evidence>
<evidence type="ECO:0000259" key="12">
    <source>
        <dbReference type="PROSITE" id="PS50071"/>
    </source>
</evidence>
<evidence type="ECO:0000256" key="4">
    <source>
        <dbReference type="ARBA" id="ARBA00023125"/>
    </source>
</evidence>
<evidence type="ECO:0000256" key="2">
    <source>
        <dbReference type="ARBA" id="ARBA00022473"/>
    </source>
</evidence>
<accession>A0A9D4YFS2</accession>
<gene>
    <name evidence="13" type="ORF">KIW84_024491</name>
</gene>
<dbReference type="Gramene" id="Psat02G0449100-T1">
    <property type="protein sequence ID" value="KAI5438782.1"/>
    <property type="gene ID" value="KIW84_024491"/>
</dbReference>
<dbReference type="Pfam" id="PF00046">
    <property type="entry name" value="Homeodomain"/>
    <property type="match status" value="1"/>
</dbReference>
<feature type="domain" description="Homeobox" evidence="12">
    <location>
        <begin position="28"/>
        <end position="94"/>
    </location>
</feature>
<evidence type="ECO:0000256" key="6">
    <source>
        <dbReference type="ARBA" id="ARBA00023163"/>
    </source>
</evidence>
<reference evidence="13 14" key="1">
    <citation type="journal article" date="2022" name="Nat. Genet.">
        <title>Improved pea reference genome and pan-genome highlight genomic features and evolutionary characteristics.</title>
        <authorList>
            <person name="Yang T."/>
            <person name="Liu R."/>
            <person name="Luo Y."/>
            <person name="Hu S."/>
            <person name="Wang D."/>
            <person name="Wang C."/>
            <person name="Pandey M.K."/>
            <person name="Ge S."/>
            <person name="Xu Q."/>
            <person name="Li N."/>
            <person name="Li G."/>
            <person name="Huang Y."/>
            <person name="Saxena R.K."/>
            <person name="Ji Y."/>
            <person name="Li M."/>
            <person name="Yan X."/>
            <person name="He Y."/>
            <person name="Liu Y."/>
            <person name="Wang X."/>
            <person name="Xiang C."/>
            <person name="Varshney R.K."/>
            <person name="Ding H."/>
            <person name="Gao S."/>
            <person name="Zong X."/>
        </authorList>
    </citation>
    <scope>NUCLEOTIDE SEQUENCE [LARGE SCALE GENOMIC DNA]</scope>
    <source>
        <strain evidence="13 14">cv. Zhongwan 6</strain>
    </source>
</reference>
<keyword evidence="6" id="KW-0804">Transcription</keyword>
<sequence length="308" mass="34637">MEQPQQQQQNDQENGGGGSSGKGSGFMSRQSSTRWTPTTDQIRILKDLYYNNGIRSPSAEQIQRISARLRQYGKIEGKNVFYWFQNHKARERQKKRFTSDVNVLPIIQRPPNNISIASANWKPDHEQQQQQQSILHTNHSNYNISSSGLSSASCSSAEMVAIGYGSVPMEKSFRECTISAGCSSSQVGSTMNNHLGWIGHHPHHHVDPYSSAYANLFEKIRANDEIMEEEQEQEYENGSPEIETLPLFPMHGEDIHGGYCNLKSNSSNYGAGHGWYQGEDHGFINGSRTTSLELSLNSYTRRSPDYAN</sequence>
<dbReference type="SMART" id="SM00389">
    <property type="entry name" value="HOX"/>
    <property type="match status" value="1"/>
</dbReference>
<keyword evidence="14" id="KW-1185">Reference proteome</keyword>
<evidence type="ECO:0000256" key="1">
    <source>
        <dbReference type="ARBA" id="ARBA00004123"/>
    </source>
</evidence>
<proteinExistence type="inferred from homology"/>
<dbReference type="GO" id="GO:0003677">
    <property type="term" value="F:DNA binding"/>
    <property type="evidence" value="ECO:0007669"/>
    <property type="project" value="UniProtKB-UniRule"/>
</dbReference>